<accession>A0A1K2ATP0</accession>
<dbReference type="InterPro" id="IPR027417">
    <property type="entry name" value="P-loop_NTPase"/>
</dbReference>
<dbReference type="Pfam" id="PF13304">
    <property type="entry name" value="AAA_21"/>
    <property type="match status" value="2"/>
</dbReference>
<sequence length="435" mass="49281">MLLNFRVSNHRSIREEQELQLHPAYDADRPPGTYWQAVPVAGLFGANAAGKSNLLGALEYMARMVVNSHRDAEPDGGVTRSPFRLDTAALEEPSWYVVDLLLDGVRYTYGFSVDDERVLDEWLYSYPHGKKRKIFERPDGDVQPGDSQAKRELELVENITEPNVLFLTMAARSRQMDFRPVYDWFLTDLRFGRHGPGRPIGPEVGRMLEAPERHPELMALLRAADLGIEECGTERVLVDEDALRQRYGRRVPLRLLARLEEEGPQEHVRPWLGHRGRTGVVRMDLHEQSAGTRALLEQAPRFMSVLRRGGTLVVDEIDSSLHPLLTAQLIELFQDPATNPHGAQLVFTTHDASLLGRMGGEDILKRDQVWFLEKNRHGETELFALSEFKPRIGENHERRYLGGSYGGVPFIDDSFARALAGRGEQDGEDTEAERT</sequence>
<reference evidence="2 3" key="1">
    <citation type="submission" date="2016-11" db="EMBL/GenBank/DDBJ databases">
        <authorList>
            <person name="Jaros S."/>
            <person name="Januszkiewicz K."/>
            <person name="Wedrychowicz H."/>
        </authorList>
    </citation>
    <scope>NUCLEOTIDE SEQUENCE [LARGE SCALE GENOMIC DNA]</scope>
    <source>
        <strain evidence="2 3">OK807</strain>
    </source>
</reference>
<name>A0A1K2ATP0_STRAR</name>
<dbReference type="Proteomes" id="UP000181909">
    <property type="component" value="Unassembled WGS sequence"/>
</dbReference>
<dbReference type="GO" id="GO:0016887">
    <property type="term" value="F:ATP hydrolysis activity"/>
    <property type="evidence" value="ECO:0007669"/>
    <property type="project" value="InterPro"/>
</dbReference>
<evidence type="ECO:0000259" key="1">
    <source>
        <dbReference type="Pfam" id="PF13304"/>
    </source>
</evidence>
<dbReference type="RefSeq" id="WP_072485717.1">
    <property type="nucleotide sequence ID" value="NZ_CP108276.1"/>
</dbReference>
<dbReference type="AlphaFoldDB" id="A0A1K2ATP0"/>
<dbReference type="OrthoDB" id="9809324at2"/>
<dbReference type="STRING" id="1893.SAMN02787144_1007238"/>
<dbReference type="Gene3D" id="3.40.50.300">
    <property type="entry name" value="P-loop containing nucleotide triphosphate hydrolases"/>
    <property type="match status" value="1"/>
</dbReference>
<dbReference type="GO" id="GO:0005524">
    <property type="term" value="F:ATP binding"/>
    <property type="evidence" value="ECO:0007669"/>
    <property type="project" value="InterPro"/>
</dbReference>
<organism evidence="2 3">
    <name type="scientific">Streptomyces atratus</name>
    <dbReference type="NCBI Taxonomy" id="1893"/>
    <lineage>
        <taxon>Bacteria</taxon>
        <taxon>Bacillati</taxon>
        <taxon>Actinomycetota</taxon>
        <taxon>Actinomycetes</taxon>
        <taxon>Kitasatosporales</taxon>
        <taxon>Streptomycetaceae</taxon>
        <taxon>Streptomyces</taxon>
    </lineage>
</organism>
<dbReference type="InterPro" id="IPR003959">
    <property type="entry name" value="ATPase_AAA_core"/>
</dbReference>
<dbReference type="SUPFAM" id="SSF52540">
    <property type="entry name" value="P-loop containing nucleoside triphosphate hydrolases"/>
    <property type="match status" value="1"/>
</dbReference>
<proteinExistence type="predicted"/>
<feature type="domain" description="ATPase AAA-type core" evidence="1">
    <location>
        <begin position="273"/>
        <end position="355"/>
    </location>
</feature>
<evidence type="ECO:0000313" key="2">
    <source>
        <dbReference type="EMBL" id="SFX89125.1"/>
    </source>
</evidence>
<dbReference type="PANTHER" id="PTHR40396">
    <property type="entry name" value="ATPASE-LIKE PROTEIN"/>
    <property type="match status" value="1"/>
</dbReference>
<protein>
    <recommendedName>
        <fullName evidence="1">ATPase AAA-type core domain-containing protein</fullName>
    </recommendedName>
</protein>
<dbReference type="EMBL" id="FPJO01000007">
    <property type="protein sequence ID" value="SFX89125.1"/>
    <property type="molecule type" value="Genomic_DNA"/>
</dbReference>
<evidence type="ECO:0000313" key="3">
    <source>
        <dbReference type="Proteomes" id="UP000181909"/>
    </source>
</evidence>
<gene>
    <name evidence="2" type="ORF">SAMN02787144_1007238</name>
</gene>
<dbReference type="PANTHER" id="PTHR40396:SF1">
    <property type="entry name" value="ATPASE AAA-TYPE CORE DOMAIN-CONTAINING PROTEIN"/>
    <property type="match status" value="1"/>
</dbReference>
<feature type="domain" description="ATPase AAA-type core" evidence="1">
    <location>
        <begin position="40"/>
        <end position="147"/>
    </location>
</feature>